<evidence type="ECO:0000313" key="10">
    <source>
        <dbReference type="EMBL" id="MBI3627430.1"/>
    </source>
</evidence>
<evidence type="ECO:0000256" key="1">
    <source>
        <dbReference type="ARBA" id="ARBA00000553"/>
    </source>
</evidence>
<evidence type="ECO:0000256" key="4">
    <source>
        <dbReference type="ARBA" id="ARBA00022723"/>
    </source>
</evidence>
<keyword evidence="3" id="KW-0808">Transferase</keyword>
<organism evidence="10 11">
    <name type="scientific">Candidatus Sungiibacteriota bacterium</name>
    <dbReference type="NCBI Taxonomy" id="2750080"/>
    <lineage>
        <taxon>Bacteria</taxon>
        <taxon>Candidatus Sungiibacteriota</taxon>
    </lineage>
</organism>
<dbReference type="Proteomes" id="UP000808388">
    <property type="component" value="Unassembled WGS sequence"/>
</dbReference>
<dbReference type="CDD" id="cd16833">
    <property type="entry name" value="YfiH"/>
    <property type="match status" value="1"/>
</dbReference>
<comment type="catalytic activity">
    <reaction evidence="8">
        <text>adenosine + phosphate = alpha-D-ribose 1-phosphate + adenine</text>
        <dbReference type="Rhea" id="RHEA:27642"/>
        <dbReference type="ChEBI" id="CHEBI:16335"/>
        <dbReference type="ChEBI" id="CHEBI:16708"/>
        <dbReference type="ChEBI" id="CHEBI:43474"/>
        <dbReference type="ChEBI" id="CHEBI:57720"/>
        <dbReference type="EC" id="2.4.2.1"/>
    </reaction>
    <physiologicalReaction direction="left-to-right" evidence="8">
        <dbReference type="Rhea" id="RHEA:27643"/>
    </physiologicalReaction>
</comment>
<comment type="caution">
    <text evidence="10">The sequence shown here is derived from an EMBL/GenBank/DDBJ whole genome shotgun (WGS) entry which is preliminary data.</text>
</comment>
<reference evidence="10" key="1">
    <citation type="submission" date="2020-07" db="EMBL/GenBank/DDBJ databases">
        <title>Huge and variable diversity of episymbiotic CPR bacteria and DPANN archaea in groundwater ecosystems.</title>
        <authorList>
            <person name="He C.Y."/>
            <person name="Keren R."/>
            <person name="Whittaker M."/>
            <person name="Farag I.F."/>
            <person name="Doudna J."/>
            <person name="Cate J.H.D."/>
            <person name="Banfield J.F."/>
        </authorList>
    </citation>
    <scope>NUCLEOTIDE SEQUENCE</scope>
    <source>
        <strain evidence="10">NC_groundwater_972_Pr1_S-0.2um_49_27</strain>
    </source>
</reference>
<comment type="catalytic activity">
    <reaction evidence="9">
        <text>S-methyl-5'-thioadenosine + phosphate = 5-(methylsulfanyl)-alpha-D-ribose 1-phosphate + adenine</text>
        <dbReference type="Rhea" id="RHEA:11852"/>
        <dbReference type="ChEBI" id="CHEBI:16708"/>
        <dbReference type="ChEBI" id="CHEBI:17509"/>
        <dbReference type="ChEBI" id="CHEBI:43474"/>
        <dbReference type="ChEBI" id="CHEBI:58533"/>
        <dbReference type="EC" id="2.4.2.28"/>
    </reaction>
    <physiologicalReaction direction="left-to-right" evidence="9">
        <dbReference type="Rhea" id="RHEA:11853"/>
    </physiologicalReaction>
</comment>
<keyword evidence="4" id="KW-0479">Metal-binding</keyword>
<protein>
    <submittedName>
        <fullName evidence="10">Polyphenol oxidase family protein</fullName>
    </submittedName>
</protein>
<dbReference type="Gene3D" id="3.60.140.10">
    <property type="entry name" value="CNF1/YfiH-like putative cysteine hydrolases"/>
    <property type="match status" value="1"/>
</dbReference>
<evidence type="ECO:0000256" key="8">
    <source>
        <dbReference type="ARBA" id="ARBA00048968"/>
    </source>
</evidence>
<dbReference type="PANTHER" id="PTHR30616">
    <property type="entry name" value="UNCHARACTERIZED PROTEIN YFIH"/>
    <property type="match status" value="1"/>
</dbReference>
<keyword evidence="5" id="KW-0378">Hydrolase</keyword>
<dbReference type="SUPFAM" id="SSF64438">
    <property type="entry name" value="CNF1/YfiH-like putative cysteine hydrolases"/>
    <property type="match status" value="1"/>
</dbReference>
<evidence type="ECO:0000256" key="7">
    <source>
        <dbReference type="ARBA" id="ARBA00047989"/>
    </source>
</evidence>
<dbReference type="GO" id="GO:0005507">
    <property type="term" value="F:copper ion binding"/>
    <property type="evidence" value="ECO:0007669"/>
    <property type="project" value="TreeGrafter"/>
</dbReference>
<dbReference type="Pfam" id="PF02578">
    <property type="entry name" value="Cu-oxidase_4"/>
    <property type="match status" value="1"/>
</dbReference>
<evidence type="ECO:0000256" key="2">
    <source>
        <dbReference type="ARBA" id="ARBA00007353"/>
    </source>
</evidence>
<gene>
    <name evidence="10" type="ORF">HY220_01600</name>
</gene>
<dbReference type="GO" id="GO:0016787">
    <property type="term" value="F:hydrolase activity"/>
    <property type="evidence" value="ECO:0007669"/>
    <property type="project" value="UniProtKB-KW"/>
</dbReference>
<evidence type="ECO:0000256" key="5">
    <source>
        <dbReference type="ARBA" id="ARBA00022801"/>
    </source>
</evidence>
<dbReference type="GO" id="GO:0017061">
    <property type="term" value="F:S-methyl-5-thioadenosine phosphorylase activity"/>
    <property type="evidence" value="ECO:0007669"/>
    <property type="project" value="UniProtKB-EC"/>
</dbReference>
<evidence type="ECO:0000256" key="3">
    <source>
        <dbReference type="ARBA" id="ARBA00022679"/>
    </source>
</evidence>
<keyword evidence="6" id="KW-0862">Zinc</keyword>
<evidence type="ECO:0000313" key="11">
    <source>
        <dbReference type="Proteomes" id="UP000808388"/>
    </source>
</evidence>
<name>A0A9D6QVG7_9BACT</name>
<accession>A0A9D6QVG7</accession>
<comment type="catalytic activity">
    <reaction evidence="1">
        <text>inosine + phosphate = alpha-D-ribose 1-phosphate + hypoxanthine</text>
        <dbReference type="Rhea" id="RHEA:27646"/>
        <dbReference type="ChEBI" id="CHEBI:17368"/>
        <dbReference type="ChEBI" id="CHEBI:17596"/>
        <dbReference type="ChEBI" id="CHEBI:43474"/>
        <dbReference type="ChEBI" id="CHEBI:57720"/>
        <dbReference type="EC" id="2.4.2.1"/>
    </reaction>
    <physiologicalReaction direction="left-to-right" evidence="1">
        <dbReference type="Rhea" id="RHEA:27647"/>
    </physiologicalReaction>
</comment>
<dbReference type="InterPro" id="IPR038371">
    <property type="entry name" value="Cu_polyphenol_OxRdtase_sf"/>
</dbReference>
<dbReference type="InterPro" id="IPR011324">
    <property type="entry name" value="Cytotoxic_necrot_fac-like_cat"/>
</dbReference>
<dbReference type="PANTHER" id="PTHR30616:SF2">
    <property type="entry name" value="PURINE NUCLEOSIDE PHOSPHORYLASE LACC1"/>
    <property type="match status" value="1"/>
</dbReference>
<sequence length="242" mass="26585">MRFYENVSAYLSTVDDGPMGSSTNRVGQYAENRERFLAKNGIAPGQLVLGGLVSKDRIGLVTKVPPTQRVPDTDALVTKIPGIALGMVHSDCFPVYLRWPSGIALVHAGWRGISLGIVSKTLKRLKALGVDPSLLAIQIGVGIQQCHFVMQDDENGVSHFLNDRDPSLDYRRHIKRVGELFYVDLRAVALVQIHATYKAFGLTVLPGQMRASKECSFCGEGSFYSQRRQPTPGHNNLSVMVC</sequence>
<evidence type="ECO:0000256" key="6">
    <source>
        <dbReference type="ARBA" id="ARBA00022833"/>
    </source>
</evidence>
<dbReference type="InterPro" id="IPR003730">
    <property type="entry name" value="Cu_polyphenol_OxRdtase"/>
</dbReference>
<dbReference type="AlphaFoldDB" id="A0A9D6QVG7"/>
<comment type="catalytic activity">
    <reaction evidence="7">
        <text>adenosine + H2O + H(+) = inosine + NH4(+)</text>
        <dbReference type="Rhea" id="RHEA:24408"/>
        <dbReference type="ChEBI" id="CHEBI:15377"/>
        <dbReference type="ChEBI" id="CHEBI:15378"/>
        <dbReference type="ChEBI" id="CHEBI:16335"/>
        <dbReference type="ChEBI" id="CHEBI:17596"/>
        <dbReference type="ChEBI" id="CHEBI:28938"/>
        <dbReference type="EC" id="3.5.4.4"/>
    </reaction>
    <physiologicalReaction direction="left-to-right" evidence="7">
        <dbReference type="Rhea" id="RHEA:24409"/>
    </physiologicalReaction>
</comment>
<comment type="similarity">
    <text evidence="2">Belongs to the purine nucleoside phosphorylase YfiH/LACC1 family.</text>
</comment>
<evidence type="ECO:0000256" key="9">
    <source>
        <dbReference type="ARBA" id="ARBA00049893"/>
    </source>
</evidence>
<dbReference type="EMBL" id="JACQCQ010000006">
    <property type="protein sequence ID" value="MBI3627430.1"/>
    <property type="molecule type" value="Genomic_DNA"/>
</dbReference>
<proteinExistence type="inferred from homology"/>